<dbReference type="KEGG" id="malk:MalAC0309_0279"/>
<dbReference type="Proteomes" id="UP000218965">
    <property type="component" value="Chromosome"/>
</dbReference>
<evidence type="ECO:0008006" key="4">
    <source>
        <dbReference type="Google" id="ProtNLM"/>
    </source>
</evidence>
<feature type="region of interest" description="Disordered" evidence="1">
    <location>
        <begin position="1"/>
        <end position="50"/>
    </location>
</feature>
<evidence type="ECO:0000313" key="3">
    <source>
        <dbReference type="Proteomes" id="UP000218965"/>
    </source>
</evidence>
<evidence type="ECO:0000256" key="1">
    <source>
        <dbReference type="SAM" id="MobiDB-lite"/>
    </source>
</evidence>
<proteinExistence type="predicted"/>
<reference evidence="3" key="1">
    <citation type="submission" date="2015-12" db="EMBL/GenBank/DDBJ databases">
        <authorList>
            <person name="Shamseldin A."/>
            <person name="Moawad H."/>
            <person name="Abd El-Rahim W.M."/>
            <person name="Sadowsky M.J."/>
        </authorList>
    </citation>
    <scope>NUCLEOTIDE SEQUENCE [LARGE SCALE GENOMIC DNA]</scope>
    <source>
        <strain evidence="3">JAM AC0309</strain>
    </source>
</reference>
<gene>
    <name evidence="2" type="ORF">MalAC0309_0279</name>
</gene>
<organism evidence="2 3">
    <name type="scientific">Microcella alkaliphila</name>
    <dbReference type="NCBI Taxonomy" id="279828"/>
    <lineage>
        <taxon>Bacteria</taxon>
        <taxon>Bacillati</taxon>
        <taxon>Actinomycetota</taxon>
        <taxon>Actinomycetes</taxon>
        <taxon>Micrococcales</taxon>
        <taxon>Microbacteriaceae</taxon>
        <taxon>Microcella</taxon>
    </lineage>
</organism>
<evidence type="ECO:0000313" key="2">
    <source>
        <dbReference type="EMBL" id="BAU31154.1"/>
    </source>
</evidence>
<dbReference type="EMBL" id="AP017315">
    <property type="protein sequence ID" value="BAU31154.1"/>
    <property type="molecule type" value="Genomic_DNA"/>
</dbReference>
<protein>
    <recommendedName>
        <fullName evidence="4">YtxH domain-containing protein</fullName>
    </recommendedName>
</protein>
<accession>A0A0U5CDJ8</accession>
<feature type="compositionally biased region" description="Polar residues" evidence="1">
    <location>
        <begin position="7"/>
        <end position="16"/>
    </location>
</feature>
<feature type="region of interest" description="Disordered" evidence="1">
    <location>
        <begin position="129"/>
        <end position="178"/>
    </location>
</feature>
<reference evidence="2 3" key="2">
    <citation type="submission" date="2016-01" db="EMBL/GenBank/DDBJ databases">
        <title>Microcella alkaliphila JAM AC0309 whole genome shotgun sequence.</title>
        <authorList>
            <person name="Kurata A."/>
            <person name="Hirose Y."/>
            <person name="Kishimoto N."/>
            <person name="Kobayashi T."/>
        </authorList>
    </citation>
    <scope>NUCLEOTIDE SEQUENCE [LARGE SCALE GENOMIC DNA]</scope>
    <source>
        <strain evidence="2 3">JAM AC0309</strain>
    </source>
</reference>
<sequence length="178" mass="18851">MPCSAPVLSSPTQRVASGSWLHENRGPGGAPTTLGRCFRPTDPAEEETEDTMRGKILFATGLAVGYVLGTRAGRERYEQIKKACDRFWGDPRVQRQVDRVDGYVRAKAPEVAEFVADGAKKVVTTVMNKTESASSSGAAAKKSTGSASTSTKNSSSTRKTPAKRSTTSKSSGSRSSSS</sequence>
<name>A0A0U5CDJ8_9MICO</name>
<dbReference type="AlphaFoldDB" id="A0A0U5CDJ8"/>